<reference evidence="2 3" key="1">
    <citation type="submission" date="2023-09" db="EMBL/GenBank/DDBJ databases">
        <title>Thalassobella suaedae gen. nov., sp. nov., a marine bacterium of the family Flavobacteriaceae isolated from a halophyte Suaeda japonica.</title>
        <authorList>
            <person name="Lee S.Y."/>
            <person name="Hwang C.Y."/>
        </authorList>
    </citation>
    <scope>NUCLEOTIDE SEQUENCE [LARGE SCALE GENOMIC DNA]</scope>
    <source>
        <strain evidence="2 3">HL-DH10</strain>
    </source>
</reference>
<proteinExistence type="predicted"/>
<dbReference type="EC" id="2.4.-.-" evidence="2"/>
<dbReference type="EMBL" id="CP134536">
    <property type="protein sequence ID" value="WNH13973.1"/>
    <property type="molecule type" value="Genomic_DNA"/>
</dbReference>
<accession>A0ABY9Y832</accession>
<gene>
    <name evidence="2" type="ORF">RHP49_06875</name>
</gene>
<dbReference type="Gene3D" id="3.90.550.10">
    <property type="entry name" value="Spore Coat Polysaccharide Biosynthesis Protein SpsA, Chain A"/>
    <property type="match status" value="1"/>
</dbReference>
<keyword evidence="2" id="KW-0808">Transferase</keyword>
<dbReference type="InterPro" id="IPR001173">
    <property type="entry name" value="Glyco_trans_2-like"/>
</dbReference>
<evidence type="ECO:0000313" key="2">
    <source>
        <dbReference type="EMBL" id="WNH13973.1"/>
    </source>
</evidence>
<dbReference type="Proteomes" id="UP001303407">
    <property type="component" value="Chromosome"/>
</dbReference>
<keyword evidence="2" id="KW-0328">Glycosyltransferase</keyword>
<evidence type="ECO:0000313" key="3">
    <source>
        <dbReference type="Proteomes" id="UP001303407"/>
    </source>
</evidence>
<dbReference type="RefSeq" id="WP_415863966.1">
    <property type="nucleotide sequence ID" value="NZ_CP134536.1"/>
</dbReference>
<name>A0ABY9Y832_9FLAO</name>
<dbReference type="InterPro" id="IPR029044">
    <property type="entry name" value="Nucleotide-diphossugar_trans"/>
</dbReference>
<evidence type="ECO:0000259" key="1">
    <source>
        <dbReference type="Pfam" id="PF00535"/>
    </source>
</evidence>
<dbReference type="GO" id="GO:0016757">
    <property type="term" value="F:glycosyltransferase activity"/>
    <property type="evidence" value="ECO:0007669"/>
    <property type="project" value="UniProtKB-KW"/>
</dbReference>
<dbReference type="Pfam" id="PF00535">
    <property type="entry name" value="Glycos_transf_2"/>
    <property type="match status" value="1"/>
</dbReference>
<keyword evidence="3" id="KW-1185">Reference proteome</keyword>
<feature type="domain" description="Glycosyltransferase 2-like" evidence="1">
    <location>
        <begin position="11"/>
        <end position="116"/>
    </location>
</feature>
<organism evidence="2 3">
    <name type="scientific">Thalassobellus suaedae</name>
    <dbReference type="NCBI Taxonomy" id="3074124"/>
    <lineage>
        <taxon>Bacteria</taxon>
        <taxon>Pseudomonadati</taxon>
        <taxon>Bacteroidota</taxon>
        <taxon>Flavobacteriia</taxon>
        <taxon>Flavobacteriales</taxon>
        <taxon>Flavobacteriaceae</taxon>
        <taxon>Thalassobellus</taxon>
    </lineage>
</organism>
<dbReference type="SUPFAM" id="SSF53448">
    <property type="entry name" value="Nucleotide-diphospho-sugar transferases"/>
    <property type="match status" value="1"/>
</dbReference>
<sequence length="278" mass="32703">MKVFLKKILAVVVLYNEELEKTSTFRSLCEAIPNGSVLDIFVYDNSPNRKASDKIEHNKISIQYVHDPTNPGVSAAYNYGASFANQKHKEWLLILDQDSIINPDYFDVLFKSIRTDINYYMPILKYKDQIYSPCIVRYSKGFPLKEVTKGRIKTENLNFLNSGAFIRLSSFLSISGYNETIPLYFSDFDFFKRLKKKESYYYQLEVEFKHSLSFVEDSNLDNFILKFRLYSKGLREYLAVNREDMFLGVIFGLLRCAKQSFKHKTFVFFRVFYQELLP</sequence>
<protein>
    <submittedName>
        <fullName evidence="2">Glycosyltransferase</fullName>
        <ecNumber evidence="2">2.4.-.-</ecNumber>
    </submittedName>
</protein>